<protein>
    <recommendedName>
        <fullName evidence="4">Fungal N-terminal domain-containing protein</fullName>
    </recommendedName>
</protein>
<evidence type="ECO:0000313" key="2">
    <source>
        <dbReference type="EMBL" id="KAF7185962.1"/>
    </source>
</evidence>
<reference evidence="2" key="1">
    <citation type="submission" date="2020-04" db="EMBL/GenBank/DDBJ databases">
        <title>Draft genome resource of the tomato pathogen Pseudocercospora fuligena.</title>
        <authorList>
            <person name="Zaccaron A."/>
        </authorList>
    </citation>
    <scope>NUCLEOTIDE SEQUENCE</scope>
    <source>
        <strain evidence="2">PF001</strain>
    </source>
</reference>
<evidence type="ECO:0000256" key="1">
    <source>
        <dbReference type="SAM" id="MobiDB-lite"/>
    </source>
</evidence>
<feature type="compositionally biased region" description="Basic and acidic residues" evidence="1">
    <location>
        <begin position="494"/>
        <end position="510"/>
    </location>
</feature>
<name>A0A8H6R8W6_9PEZI</name>
<evidence type="ECO:0008006" key="4">
    <source>
        <dbReference type="Google" id="ProtNLM"/>
    </source>
</evidence>
<dbReference type="SUPFAM" id="SSF48452">
    <property type="entry name" value="TPR-like"/>
    <property type="match status" value="1"/>
</dbReference>
<proteinExistence type="predicted"/>
<feature type="compositionally biased region" description="Polar residues" evidence="1">
    <location>
        <begin position="538"/>
        <end position="548"/>
    </location>
</feature>
<feature type="compositionally biased region" description="Polar residues" evidence="1">
    <location>
        <begin position="593"/>
        <end position="605"/>
    </location>
</feature>
<feature type="compositionally biased region" description="Low complexity" evidence="1">
    <location>
        <begin position="571"/>
        <end position="592"/>
    </location>
</feature>
<gene>
    <name evidence="2" type="ORF">HII31_12835</name>
</gene>
<sequence length="776" mass="85691">MDPLTIAASSAKIASSAWKVGEGLYHFFHDVKVIDQTVSGLIAEIKALSGACTLVDERLRDIVQNFDEEATDPKCESRSRLWACVDAQVADSGKSVKQLEAAIAGLVKDGSNPFAQAWRQVKLNMQAKDIGEARNRIRSHTASLQTILQTVAIEICYLAPQRADQQLRTLLSRTEECMEQLRALRLERAEGHTLVQTHENDVLELSGSLPGLDSWSGARGVNISEWMQDIRAIDAIVSRSNTIASQNGREARSVASVPHNNIGIIQEAGSVADNTAPVIVESKTIEDDVSEDDIIDELATEALATGRSHFDASDYKEASSYLRETLKIVRELPTKRQKVYDTWELRFMLSVCAYHTLDSGEAEGILTSVIDSSTQLGERTDWQLLQVCEAGHLLSQVCVKLNKLEQARLYCGNALQGRRRLLGKSNAEYYQSVALMARICELQGNDYRAKIYMGTIPDSEQEALRNTYNELTPAAKQTSLSETIEPQTKPGSIRNEDETNRVLTNSHKESQQLPATSTKQGKRSIYNPARWVGLGKKSSGTEPLINQGTRREPYFPASLRPETRTPSERGSLSTSDTVSLSSRLSSRSTSTLQAQQETESMSSVSDLPLTQYDTHHRRSTGQGESMSGRLFGRRSSASPVASQPMAGIYSRMDTDTTDASSVMTSMTKRDRKYLESKAQTAGYMRMSQKIIDDIRAGEYDRAEVDRLLAERAKAIRNSSLTAVVVADAHEAMKGPDQRDASLVLLNTNFGQITVALRNDMDKLDQARQDLILKASA</sequence>
<evidence type="ECO:0000313" key="3">
    <source>
        <dbReference type="Proteomes" id="UP000660729"/>
    </source>
</evidence>
<feature type="region of interest" description="Disordered" evidence="1">
    <location>
        <begin position="473"/>
        <end position="642"/>
    </location>
</feature>
<feature type="compositionally biased region" description="Polar residues" evidence="1">
    <location>
        <begin position="473"/>
        <end position="490"/>
    </location>
</feature>
<dbReference type="Proteomes" id="UP000660729">
    <property type="component" value="Unassembled WGS sequence"/>
</dbReference>
<comment type="caution">
    <text evidence="2">The sequence shown here is derived from an EMBL/GenBank/DDBJ whole genome shotgun (WGS) entry which is preliminary data.</text>
</comment>
<keyword evidence="3" id="KW-1185">Reference proteome</keyword>
<accession>A0A8H6R8W6</accession>
<dbReference type="EMBL" id="JABCIY010000306">
    <property type="protein sequence ID" value="KAF7185962.1"/>
    <property type="molecule type" value="Genomic_DNA"/>
</dbReference>
<dbReference type="InterPro" id="IPR011990">
    <property type="entry name" value="TPR-like_helical_dom_sf"/>
</dbReference>
<dbReference type="Gene3D" id="1.25.40.10">
    <property type="entry name" value="Tetratricopeptide repeat domain"/>
    <property type="match status" value="1"/>
</dbReference>
<dbReference type="OrthoDB" id="194358at2759"/>
<organism evidence="2 3">
    <name type="scientific">Pseudocercospora fuligena</name>
    <dbReference type="NCBI Taxonomy" id="685502"/>
    <lineage>
        <taxon>Eukaryota</taxon>
        <taxon>Fungi</taxon>
        <taxon>Dikarya</taxon>
        <taxon>Ascomycota</taxon>
        <taxon>Pezizomycotina</taxon>
        <taxon>Dothideomycetes</taxon>
        <taxon>Dothideomycetidae</taxon>
        <taxon>Mycosphaerellales</taxon>
        <taxon>Mycosphaerellaceae</taxon>
        <taxon>Pseudocercospora</taxon>
    </lineage>
</organism>
<dbReference type="AlphaFoldDB" id="A0A8H6R8W6"/>